<accession>A0A931I2T5</accession>
<sequence>MHILIVVNYAHTRLGTVGRALEEAGASFDLVRADLGETVPDDHAPYDGLITFGGGQNALADEAYPHLPQLAELTRRFGAADKAVLGICLGSQLVARGHGGANIIGRPLEFGWQEVRPTAAGRADPVIAALGDGAPLFHWHNDTFELPPGGVHLAESDLTRHQAVRIGRAVYAIQFHFEADTSVVADWTVDYAGLLADQAPDWNERFPAEAETLGKRADEVGLALARAWVAQVRPSGAVPAAMVPDAASA</sequence>
<organism evidence="2 3">
    <name type="scientific">Methylobrevis albus</name>
    <dbReference type="NCBI Taxonomy" id="2793297"/>
    <lineage>
        <taxon>Bacteria</taxon>
        <taxon>Pseudomonadati</taxon>
        <taxon>Pseudomonadota</taxon>
        <taxon>Alphaproteobacteria</taxon>
        <taxon>Hyphomicrobiales</taxon>
        <taxon>Pleomorphomonadaceae</taxon>
        <taxon>Methylobrevis</taxon>
    </lineage>
</organism>
<feature type="domain" description="Glutamine amidotransferase" evidence="1">
    <location>
        <begin position="17"/>
        <end position="180"/>
    </location>
</feature>
<dbReference type="Gene3D" id="3.40.50.880">
    <property type="match status" value="1"/>
</dbReference>
<dbReference type="Pfam" id="PF00117">
    <property type="entry name" value="GATase"/>
    <property type="match status" value="1"/>
</dbReference>
<dbReference type="PANTHER" id="PTHR42695:SF5">
    <property type="entry name" value="GLUTAMINE AMIDOTRANSFERASE YLR126C-RELATED"/>
    <property type="match status" value="1"/>
</dbReference>
<dbReference type="PROSITE" id="PS51273">
    <property type="entry name" value="GATASE_TYPE_1"/>
    <property type="match status" value="1"/>
</dbReference>
<evidence type="ECO:0000259" key="1">
    <source>
        <dbReference type="Pfam" id="PF00117"/>
    </source>
</evidence>
<dbReference type="RefSeq" id="WP_197311317.1">
    <property type="nucleotide sequence ID" value="NZ_JADZLT010000050.1"/>
</dbReference>
<evidence type="ECO:0000313" key="2">
    <source>
        <dbReference type="EMBL" id="MBH0238231.1"/>
    </source>
</evidence>
<comment type="caution">
    <text evidence="2">The sequence shown here is derived from an EMBL/GenBank/DDBJ whole genome shotgun (WGS) entry which is preliminary data.</text>
</comment>
<keyword evidence="2" id="KW-0315">Glutamine amidotransferase</keyword>
<dbReference type="InterPro" id="IPR017926">
    <property type="entry name" value="GATASE"/>
</dbReference>
<dbReference type="InterPro" id="IPR029062">
    <property type="entry name" value="Class_I_gatase-like"/>
</dbReference>
<dbReference type="AlphaFoldDB" id="A0A931I2T5"/>
<keyword evidence="3" id="KW-1185">Reference proteome</keyword>
<dbReference type="InterPro" id="IPR044992">
    <property type="entry name" value="ChyE-like"/>
</dbReference>
<name>A0A931I2T5_9HYPH</name>
<reference evidence="2" key="1">
    <citation type="submission" date="2020-12" db="EMBL/GenBank/DDBJ databases">
        <title>Methylobrevis albus sp. nov., isolated from fresh water lack sediment.</title>
        <authorList>
            <person name="Zou Q."/>
        </authorList>
    </citation>
    <scope>NUCLEOTIDE SEQUENCE</scope>
    <source>
        <strain evidence="2">L22</strain>
    </source>
</reference>
<proteinExistence type="predicted"/>
<protein>
    <submittedName>
        <fullName evidence="2">Type 1 glutamine amidotransferase</fullName>
    </submittedName>
</protein>
<dbReference type="PANTHER" id="PTHR42695">
    <property type="entry name" value="GLUTAMINE AMIDOTRANSFERASE YLR126C-RELATED"/>
    <property type="match status" value="1"/>
</dbReference>
<evidence type="ECO:0000313" key="3">
    <source>
        <dbReference type="Proteomes" id="UP000631694"/>
    </source>
</evidence>
<gene>
    <name evidence="2" type="ORF">I5731_10385</name>
</gene>
<dbReference type="SUPFAM" id="SSF52317">
    <property type="entry name" value="Class I glutamine amidotransferase-like"/>
    <property type="match status" value="1"/>
</dbReference>
<dbReference type="GO" id="GO:0005829">
    <property type="term" value="C:cytosol"/>
    <property type="evidence" value="ECO:0007669"/>
    <property type="project" value="TreeGrafter"/>
</dbReference>
<dbReference type="EMBL" id="JADZLT010000050">
    <property type="protein sequence ID" value="MBH0238231.1"/>
    <property type="molecule type" value="Genomic_DNA"/>
</dbReference>
<dbReference type="CDD" id="cd01741">
    <property type="entry name" value="GATase1_1"/>
    <property type="match status" value="1"/>
</dbReference>
<dbReference type="Proteomes" id="UP000631694">
    <property type="component" value="Unassembled WGS sequence"/>
</dbReference>